<feature type="non-terminal residue" evidence="12">
    <location>
        <position position="115"/>
    </location>
</feature>
<proteinExistence type="predicted"/>
<reference evidence="12" key="1">
    <citation type="submission" date="2018-05" db="EMBL/GenBank/DDBJ databases">
        <authorList>
            <person name="Lanie J.A."/>
            <person name="Ng W.-L."/>
            <person name="Kazmierczak K.M."/>
            <person name="Andrzejewski T.M."/>
            <person name="Davidsen T.M."/>
            <person name="Wayne K.J."/>
            <person name="Tettelin H."/>
            <person name="Glass J.I."/>
            <person name="Rusch D."/>
            <person name="Podicherti R."/>
            <person name="Tsui H.-C.T."/>
            <person name="Winkler M.E."/>
        </authorList>
    </citation>
    <scope>NUCLEOTIDE SEQUENCE</scope>
</reference>
<evidence type="ECO:0000256" key="8">
    <source>
        <dbReference type="ARBA" id="ARBA00022840"/>
    </source>
</evidence>
<dbReference type="InterPro" id="IPR011009">
    <property type="entry name" value="Kinase-like_dom_sf"/>
</dbReference>
<dbReference type="AlphaFoldDB" id="A0A382KED9"/>
<keyword evidence="9" id="KW-0460">Magnesium</keyword>
<name>A0A382KED9_9ZZZZ</name>
<feature type="domain" description="Aminoglycoside phosphotransferase" evidence="11">
    <location>
        <begin position="18"/>
        <end position="99"/>
    </location>
</feature>
<accession>A0A382KED9</accession>
<evidence type="ECO:0000256" key="3">
    <source>
        <dbReference type="ARBA" id="ARBA00022553"/>
    </source>
</evidence>
<gene>
    <name evidence="12" type="ORF">METZ01_LOCUS274657</name>
</gene>
<keyword evidence="5" id="KW-0479">Metal-binding</keyword>
<keyword evidence="10" id="KW-0346">Stress response</keyword>
<dbReference type="GO" id="GO:0005737">
    <property type="term" value="C:cytoplasm"/>
    <property type="evidence" value="ECO:0007669"/>
    <property type="project" value="TreeGrafter"/>
</dbReference>
<dbReference type="PANTHER" id="PTHR39573">
    <property type="entry name" value="STRESS RESPONSE KINASE A"/>
    <property type="match status" value="1"/>
</dbReference>
<dbReference type="SUPFAM" id="SSF56112">
    <property type="entry name" value="Protein kinase-like (PK-like)"/>
    <property type="match status" value="1"/>
</dbReference>
<keyword evidence="1" id="KW-0963">Cytoplasm</keyword>
<dbReference type="InterPro" id="IPR032882">
    <property type="entry name" value="SrkA/RdoA"/>
</dbReference>
<evidence type="ECO:0000256" key="5">
    <source>
        <dbReference type="ARBA" id="ARBA00022723"/>
    </source>
</evidence>
<evidence type="ECO:0000313" key="12">
    <source>
        <dbReference type="EMBL" id="SVC21803.1"/>
    </source>
</evidence>
<keyword evidence="7" id="KW-0418">Kinase</keyword>
<dbReference type="Pfam" id="PF01636">
    <property type="entry name" value="APH"/>
    <property type="match status" value="1"/>
</dbReference>
<evidence type="ECO:0000256" key="4">
    <source>
        <dbReference type="ARBA" id="ARBA00022679"/>
    </source>
</evidence>
<evidence type="ECO:0000256" key="1">
    <source>
        <dbReference type="ARBA" id="ARBA00022490"/>
    </source>
</evidence>
<keyword evidence="2" id="KW-0723">Serine/threonine-protein kinase</keyword>
<dbReference type="GO" id="GO:0046872">
    <property type="term" value="F:metal ion binding"/>
    <property type="evidence" value="ECO:0007669"/>
    <property type="project" value="UniProtKB-KW"/>
</dbReference>
<dbReference type="InterPro" id="IPR002575">
    <property type="entry name" value="Aminoglycoside_PTrfase"/>
</dbReference>
<keyword evidence="4" id="KW-0808">Transferase</keyword>
<evidence type="ECO:0000259" key="11">
    <source>
        <dbReference type="Pfam" id="PF01636"/>
    </source>
</evidence>
<dbReference type="EMBL" id="UINC01079630">
    <property type="protein sequence ID" value="SVC21803.1"/>
    <property type="molecule type" value="Genomic_DNA"/>
</dbReference>
<dbReference type="GO" id="GO:0004674">
    <property type="term" value="F:protein serine/threonine kinase activity"/>
    <property type="evidence" value="ECO:0007669"/>
    <property type="project" value="UniProtKB-KW"/>
</dbReference>
<evidence type="ECO:0000256" key="9">
    <source>
        <dbReference type="ARBA" id="ARBA00022842"/>
    </source>
</evidence>
<evidence type="ECO:0000256" key="2">
    <source>
        <dbReference type="ARBA" id="ARBA00022527"/>
    </source>
</evidence>
<dbReference type="Gene3D" id="3.30.200.70">
    <property type="match status" value="1"/>
</dbReference>
<keyword evidence="6" id="KW-0547">Nucleotide-binding</keyword>
<organism evidence="12">
    <name type="scientific">marine metagenome</name>
    <dbReference type="NCBI Taxonomy" id="408172"/>
    <lineage>
        <taxon>unclassified sequences</taxon>
        <taxon>metagenomes</taxon>
        <taxon>ecological metagenomes</taxon>
    </lineage>
</organism>
<evidence type="ECO:0000256" key="6">
    <source>
        <dbReference type="ARBA" id="ARBA00022741"/>
    </source>
</evidence>
<dbReference type="PANTHER" id="PTHR39573:SF1">
    <property type="entry name" value="STRESS RESPONSE KINASE A"/>
    <property type="match status" value="1"/>
</dbReference>
<dbReference type="GO" id="GO:0005524">
    <property type="term" value="F:ATP binding"/>
    <property type="evidence" value="ECO:0007669"/>
    <property type="project" value="UniProtKB-KW"/>
</dbReference>
<evidence type="ECO:0000256" key="7">
    <source>
        <dbReference type="ARBA" id="ARBA00022777"/>
    </source>
</evidence>
<evidence type="ECO:0000256" key="10">
    <source>
        <dbReference type="ARBA" id="ARBA00023016"/>
    </source>
</evidence>
<sequence>MDAIESLGYQCDARILELNSYENRVFQIGLEQAEPIIAKFYRANRWTDDMIREEHDFTLQLAESDVSVVPSLQIDSQTLFVFDEFRFSLYQRRGGRAPAIDDLDCLTILGRHIAL</sequence>
<keyword evidence="3" id="KW-0597">Phosphoprotein</keyword>
<protein>
    <recommendedName>
        <fullName evidence="11">Aminoglycoside phosphotransferase domain-containing protein</fullName>
    </recommendedName>
</protein>
<keyword evidence="8" id="KW-0067">ATP-binding</keyword>